<sequence length="88" mass="9940">MARRIKAASVERLLIDQGHKFSEFEGGEWDPGFRVAQGGTRYVFVFYDGPGEAEQLEAITTELRAAGYHVVATQQDRSGRRRLEVTRP</sequence>
<name>A0ABS9YKQ5_9ACTN</name>
<proteinExistence type="predicted"/>
<comment type="caution">
    <text evidence="1">The sequence shown here is derived from an EMBL/GenBank/DDBJ whole genome shotgun (WGS) entry which is preliminary data.</text>
</comment>
<gene>
    <name evidence="1" type="ORF">MQP27_41090</name>
</gene>
<evidence type="ECO:0000313" key="2">
    <source>
        <dbReference type="Proteomes" id="UP001165269"/>
    </source>
</evidence>
<reference evidence="1" key="1">
    <citation type="submission" date="2022-03" db="EMBL/GenBank/DDBJ databases">
        <title>Streptomyces 7R015 and 7R016 isolated from Barleria lupulina in Thailand.</title>
        <authorList>
            <person name="Kanchanasin P."/>
            <person name="Phongsopitanun W."/>
            <person name="Tanasupawat S."/>
        </authorList>
    </citation>
    <scope>NUCLEOTIDE SEQUENCE</scope>
    <source>
        <strain evidence="1">7R015</strain>
    </source>
</reference>
<dbReference type="RefSeq" id="WP_242775239.1">
    <property type="nucleotide sequence ID" value="NZ_JALDAY010000015.1"/>
</dbReference>
<keyword evidence="2" id="KW-1185">Reference proteome</keyword>
<accession>A0ABS9YKQ5</accession>
<dbReference type="Proteomes" id="UP001165269">
    <property type="component" value="Unassembled WGS sequence"/>
</dbReference>
<evidence type="ECO:0000313" key="1">
    <source>
        <dbReference type="EMBL" id="MCI3277484.1"/>
    </source>
</evidence>
<dbReference type="EMBL" id="JALDAY010000015">
    <property type="protein sequence ID" value="MCI3277484.1"/>
    <property type="molecule type" value="Genomic_DNA"/>
</dbReference>
<protein>
    <submittedName>
        <fullName evidence="1">Uncharacterized protein</fullName>
    </submittedName>
</protein>
<organism evidence="1 2">
    <name type="scientific">Streptomyces cylindrosporus</name>
    <dbReference type="NCBI Taxonomy" id="2927583"/>
    <lineage>
        <taxon>Bacteria</taxon>
        <taxon>Bacillati</taxon>
        <taxon>Actinomycetota</taxon>
        <taxon>Actinomycetes</taxon>
        <taxon>Kitasatosporales</taxon>
        <taxon>Streptomycetaceae</taxon>
        <taxon>Streptomyces</taxon>
    </lineage>
</organism>